<name>B3CI48_9BACE</name>
<sequence>MQKQKNMSNKIYPIGIQNFEKIRKDGYFYIDKTALIYQMVKTGSYYFLSRPRRFGKSLLISTLEAYFQGKKELFSGLAMERLEKDWIEHPILHLDLNIEKYDVPQSLDNILEKSLTAWEKLYGAEPSERSFSLRFAGIIERAYAQTGQRVVILVDEYDKPMLQAIGNEELQKQFRNTLKPFYGALKTMDGCIKFALLTGVTKFGKVSVFSDLNNLDDISMWNEYIEICGISEREIHDNLEAELHEFAAARGVTYDKLCTELKENYDGYHFTHNSIGMYNPFSLLNAFKRKEFGSYWFETGTPTYLVKLLKKHHYNLERMAHEETDAQVLNSIDSESTNPIPVIYQSGYLTIKGYDERFGMYRLGFPNREVEEGFIRFLLPFYTNVSKVETPFAIQKFVREVESGDYNSFFRRLQSFFADTTYEVIREQELHYENVLFIIFKLIGFYTQVEYNTNDGRIDLVLRTDKFIYIMEFKLEGTAEEALQQINDKHYALPFEMDGRKLLKIGVNFSEKTRNIEKWVVE</sequence>
<gene>
    <name evidence="2" type="ORF">BACINT_03134</name>
</gene>
<dbReference type="SUPFAM" id="SSF52540">
    <property type="entry name" value="P-loop containing nucleoside triphosphate hydrolases"/>
    <property type="match status" value="1"/>
</dbReference>
<organism evidence="2 3">
    <name type="scientific">Bacteroides intestinalis DSM 17393</name>
    <dbReference type="NCBI Taxonomy" id="471870"/>
    <lineage>
        <taxon>Bacteria</taxon>
        <taxon>Pseudomonadati</taxon>
        <taxon>Bacteroidota</taxon>
        <taxon>Bacteroidia</taxon>
        <taxon>Bacteroidales</taxon>
        <taxon>Bacteroidaceae</taxon>
        <taxon>Bacteroides</taxon>
    </lineage>
</organism>
<dbReference type="InterPro" id="IPR027417">
    <property type="entry name" value="P-loop_NTPase"/>
</dbReference>
<dbReference type="STRING" id="471870.BACINT_03134"/>
<comment type="caution">
    <text evidence="2">The sequence shown here is derived from an EMBL/GenBank/DDBJ whole genome shotgun (WGS) entry which is preliminary data.</text>
</comment>
<accession>B3CI48</accession>
<dbReference type="eggNOG" id="COG1672">
    <property type="taxonomic scope" value="Bacteria"/>
</dbReference>
<evidence type="ECO:0000313" key="3">
    <source>
        <dbReference type="Proteomes" id="UP000004596"/>
    </source>
</evidence>
<protein>
    <recommendedName>
        <fullName evidence="1">AAA-ATPase-like domain-containing protein</fullName>
    </recommendedName>
</protein>
<dbReference type="Pfam" id="PF09820">
    <property type="entry name" value="AAA-ATPase_like"/>
    <property type="match status" value="1"/>
</dbReference>
<reference evidence="2 3" key="2">
    <citation type="submission" date="2008-04" db="EMBL/GenBank/DDBJ databases">
        <authorList>
            <person name="Fulton L."/>
            <person name="Clifton S."/>
            <person name="Fulton B."/>
            <person name="Xu J."/>
            <person name="Minx P."/>
            <person name="Pepin K.H."/>
            <person name="Johnson M."/>
            <person name="Thiruvilangam P."/>
            <person name="Bhonagiri V."/>
            <person name="Nash W.E."/>
            <person name="Mardis E.R."/>
            <person name="Wilson R.K."/>
        </authorList>
    </citation>
    <scope>NUCLEOTIDE SEQUENCE [LARGE SCALE GENOMIC DNA]</scope>
    <source>
        <strain evidence="2 3">DSM 17393</strain>
    </source>
</reference>
<dbReference type="InterPro" id="IPR018631">
    <property type="entry name" value="AAA-ATPase-like_dom"/>
</dbReference>
<proteinExistence type="predicted"/>
<dbReference type="PANTHER" id="PTHR34825">
    <property type="entry name" value="CONSERVED PROTEIN, WITH A WEAK D-GALACTARATE DEHYDRATASE/ALTRONATE HYDROLASE DOMAIN"/>
    <property type="match status" value="1"/>
</dbReference>
<evidence type="ECO:0000259" key="1">
    <source>
        <dbReference type="Pfam" id="PF09820"/>
    </source>
</evidence>
<feature type="domain" description="AAA-ATPase-like" evidence="1">
    <location>
        <begin position="13"/>
        <end position="209"/>
    </location>
</feature>
<reference evidence="2 3" key="1">
    <citation type="submission" date="2008-04" db="EMBL/GenBank/DDBJ databases">
        <title>Draft genome sequence of Bacteroides intestinalis (DSM 17393).</title>
        <authorList>
            <person name="Sudarsanam P."/>
            <person name="Ley R."/>
            <person name="Guruge J."/>
            <person name="Turnbaugh P.J."/>
            <person name="Mahowald M."/>
            <person name="Liep D."/>
            <person name="Gordon J."/>
        </authorList>
    </citation>
    <scope>NUCLEOTIDE SEQUENCE [LARGE SCALE GENOMIC DNA]</scope>
    <source>
        <strain evidence="2 3">DSM 17393</strain>
    </source>
</reference>
<dbReference type="InterPro" id="IPR012547">
    <property type="entry name" value="PDDEXK_9"/>
</dbReference>
<dbReference type="Pfam" id="PF08011">
    <property type="entry name" value="PDDEXK_9"/>
    <property type="match status" value="1"/>
</dbReference>
<evidence type="ECO:0000313" key="2">
    <source>
        <dbReference type="EMBL" id="EDV04007.1"/>
    </source>
</evidence>
<dbReference type="EMBL" id="ABJL02000008">
    <property type="protein sequence ID" value="EDV04007.1"/>
    <property type="molecule type" value="Genomic_DNA"/>
</dbReference>
<dbReference type="Proteomes" id="UP000004596">
    <property type="component" value="Unassembled WGS sequence"/>
</dbReference>
<dbReference type="AlphaFoldDB" id="B3CI48"/>
<dbReference type="PANTHER" id="PTHR34825:SF1">
    <property type="entry name" value="AAA-ATPASE-LIKE DOMAIN-CONTAINING PROTEIN"/>
    <property type="match status" value="1"/>
</dbReference>